<dbReference type="Proteomes" id="UP000324800">
    <property type="component" value="Unassembled WGS sequence"/>
</dbReference>
<dbReference type="EMBL" id="SNRW01044210">
    <property type="protein sequence ID" value="KAA6325086.1"/>
    <property type="molecule type" value="Genomic_DNA"/>
</dbReference>
<dbReference type="AlphaFoldDB" id="A0A5J4QTE6"/>
<evidence type="ECO:0000313" key="2">
    <source>
        <dbReference type="Proteomes" id="UP000324800"/>
    </source>
</evidence>
<name>A0A5J4QTE6_9EUKA</name>
<organism evidence="1 2">
    <name type="scientific">Streblomastix strix</name>
    <dbReference type="NCBI Taxonomy" id="222440"/>
    <lineage>
        <taxon>Eukaryota</taxon>
        <taxon>Metamonada</taxon>
        <taxon>Preaxostyla</taxon>
        <taxon>Oxymonadida</taxon>
        <taxon>Streblomastigidae</taxon>
        <taxon>Streblomastix</taxon>
    </lineage>
</organism>
<evidence type="ECO:0000313" key="1">
    <source>
        <dbReference type="EMBL" id="KAA6325086.1"/>
    </source>
</evidence>
<accession>A0A5J4QTE6</accession>
<proteinExistence type="predicted"/>
<reference evidence="1 2" key="1">
    <citation type="submission" date="2019-03" db="EMBL/GenBank/DDBJ databases">
        <title>Single cell metagenomics reveals metabolic interactions within the superorganism composed of flagellate Streblomastix strix and complex community of Bacteroidetes bacteria on its surface.</title>
        <authorList>
            <person name="Treitli S.C."/>
            <person name="Kolisko M."/>
            <person name="Husnik F."/>
            <person name="Keeling P."/>
            <person name="Hampl V."/>
        </authorList>
    </citation>
    <scope>NUCLEOTIDE SEQUENCE [LARGE SCALE GENOMIC DNA]</scope>
    <source>
        <strain evidence="1">ST1C</strain>
    </source>
</reference>
<comment type="caution">
    <text evidence="1">The sequence shown here is derived from an EMBL/GenBank/DDBJ whole genome shotgun (WGS) entry which is preliminary data.</text>
</comment>
<sequence length="56" mass="6562">MNREMSKRAKKAGWDGPIKLSRRALIEVEWRITQNENNKARNIETHKIQAMITINA</sequence>
<protein>
    <submittedName>
        <fullName evidence="1">Uncharacterized protein</fullName>
    </submittedName>
</protein>
<gene>
    <name evidence="1" type="ORF">EZS28_054113</name>
</gene>
<feature type="non-terminal residue" evidence="1">
    <location>
        <position position="56"/>
    </location>
</feature>